<keyword evidence="2" id="KW-0489">Methyltransferase</keyword>
<keyword evidence="5" id="KW-1185">Reference proteome</keyword>
<dbReference type="RefSeq" id="WP_341470042.1">
    <property type="nucleotide sequence ID" value="NZ_CP128400.1"/>
</dbReference>
<evidence type="ECO:0000313" key="2">
    <source>
        <dbReference type="EMBL" id="NWJ48201.1"/>
    </source>
</evidence>
<gene>
    <name evidence="2" type="ORF">HXX08_20290</name>
    <name evidence="3" type="ORF">OZ401_003741</name>
</gene>
<proteinExistence type="predicted"/>
<dbReference type="Proteomes" id="UP000521676">
    <property type="component" value="Unassembled WGS sequence"/>
</dbReference>
<reference evidence="3" key="2">
    <citation type="journal article" date="2024" name="Nature">
        <title>Anoxygenic phototroph of the Chloroflexota uses a type I reaction centre.</title>
        <authorList>
            <person name="Tsuji J.M."/>
            <person name="Shaw N.A."/>
            <person name="Nagashima S."/>
            <person name="Venkiteswaran J.J."/>
            <person name="Schiff S.L."/>
            <person name="Watanabe T."/>
            <person name="Fukui M."/>
            <person name="Hanada S."/>
            <person name="Tank M."/>
            <person name="Neufeld J.D."/>
        </authorList>
    </citation>
    <scope>NUCLEOTIDE SEQUENCE</scope>
    <source>
        <strain evidence="3">L227-S17</strain>
    </source>
</reference>
<protein>
    <submittedName>
        <fullName evidence="2">Methyltransferase domain-containing protein</fullName>
    </submittedName>
</protein>
<dbReference type="PANTHER" id="PTHR43464:SF94">
    <property type="entry name" value="MALONYL-[ACYL-CARRIER PROTEIN] O-METHYLTRANSFERASE"/>
    <property type="match status" value="1"/>
</dbReference>
<dbReference type="Proteomes" id="UP001431572">
    <property type="component" value="Chromosome 2"/>
</dbReference>
<dbReference type="GO" id="GO:0008757">
    <property type="term" value="F:S-adenosylmethionine-dependent methyltransferase activity"/>
    <property type="evidence" value="ECO:0007669"/>
    <property type="project" value="InterPro"/>
</dbReference>
<accession>A0A8T7M821</accession>
<dbReference type="GO" id="GO:0032259">
    <property type="term" value="P:methylation"/>
    <property type="evidence" value="ECO:0007669"/>
    <property type="project" value="UniProtKB-KW"/>
</dbReference>
<keyword evidence="2" id="KW-0808">Transferase</keyword>
<evidence type="ECO:0000313" key="4">
    <source>
        <dbReference type="Proteomes" id="UP000521676"/>
    </source>
</evidence>
<dbReference type="PANTHER" id="PTHR43464">
    <property type="entry name" value="METHYLTRANSFERASE"/>
    <property type="match status" value="1"/>
</dbReference>
<reference evidence="2 4" key="1">
    <citation type="submission" date="2020-06" db="EMBL/GenBank/DDBJ databases">
        <title>Anoxygenic phototrophic Chloroflexota member uses a Type I reaction center.</title>
        <authorList>
            <person name="Tsuji J.M."/>
            <person name="Shaw N.A."/>
            <person name="Nagashima S."/>
            <person name="Venkiteswaran J."/>
            <person name="Schiff S.L."/>
            <person name="Hanada S."/>
            <person name="Tank M."/>
            <person name="Neufeld J.D."/>
        </authorList>
    </citation>
    <scope>NUCLEOTIDE SEQUENCE [LARGE SCALE GENOMIC DNA]</scope>
    <source>
        <strain evidence="2">L227-S17</strain>
    </source>
</reference>
<sequence>MSLKLAEQTAPASTEMRLHEYGIMYNVEDNFWWYEGMRRNLLSLLQRHWDWQAKPNPVVLDAGCGTGATLQHLAAGFEGEIATNRAVGFDISSEALRFCRRRKLDRRLFQGSITAIPVADNSIDILVSFEVISNLSDPEPGFREVARVLNHGGLAIIKLPAYQFLYSEHDIAVRVLRRFNRGEVQALLAKHGLAPVRMSYLNTFLFPPAAISRLIKKFLLKNKVDEELESDLKPPHPLLNKILIGIMAQEARVLRHTNFNLPFGLSLITVARKV</sequence>
<dbReference type="EMBL" id="JACATZ010000003">
    <property type="protein sequence ID" value="NWJ48201.1"/>
    <property type="molecule type" value="Genomic_DNA"/>
</dbReference>
<evidence type="ECO:0000259" key="1">
    <source>
        <dbReference type="Pfam" id="PF08241"/>
    </source>
</evidence>
<dbReference type="CDD" id="cd02440">
    <property type="entry name" value="AdoMet_MTases"/>
    <property type="match status" value="1"/>
</dbReference>
<dbReference type="InterPro" id="IPR029063">
    <property type="entry name" value="SAM-dependent_MTases_sf"/>
</dbReference>
<dbReference type="EMBL" id="CP128400">
    <property type="protein sequence ID" value="WJW68137.1"/>
    <property type="molecule type" value="Genomic_DNA"/>
</dbReference>
<evidence type="ECO:0000313" key="5">
    <source>
        <dbReference type="Proteomes" id="UP001431572"/>
    </source>
</evidence>
<evidence type="ECO:0000313" key="3">
    <source>
        <dbReference type="EMBL" id="WJW68137.1"/>
    </source>
</evidence>
<dbReference type="AlphaFoldDB" id="A0A8T7M821"/>
<feature type="domain" description="Methyltransferase type 11" evidence="1">
    <location>
        <begin position="60"/>
        <end position="157"/>
    </location>
</feature>
<dbReference type="SUPFAM" id="SSF53335">
    <property type="entry name" value="S-adenosyl-L-methionine-dependent methyltransferases"/>
    <property type="match status" value="1"/>
</dbReference>
<dbReference type="Pfam" id="PF08241">
    <property type="entry name" value="Methyltransf_11"/>
    <property type="match status" value="1"/>
</dbReference>
<organism evidence="2 4">
    <name type="scientific">Candidatus Chlorohelix allophototropha</name>
    <dbReference type="NCBI Taxonomy" id="3003348"/>
    <lineage>
        <taxon>Bacteria</taxon>
        <taxon>Bacillati</taxon>
        <taxon>Chloroflexota</taxon>
        <taxon>Chloroflexia</taxon>
        <taxon>Candidatus Chloroheliales</taxon>
        <taxon>Candidatus Chloroheliaceae</taxon>
        <taxon>Candidatus Chlorohelix</taxon>
    </lineage>
</organism>
<name>A0A8T7M821_9CHLR</name>
<dbReference type="InterPro" id="IPR013216">
    <property type="entry name" value="Methyltransf_11"/>
</dbReference>
<dbReference type="Gene3D" id="3.40.50.150">
    <property type="entry name" value="Vaccinia Virus protein VP39"/>
    <property type="match status" value="1"/>
</dbReference>